<dbReference type="InterPro" id="IPR031161">
    <property type="entry name" value="Peptidase_M60_dom"/>
</dbReference>
<comment type="caution">
    <text evidence="3">The sequence shown here is derived from an EMBL/GenBank/DDBJ whole genome shotgun (WGS) entry which is preliminary data.</text>
</comment>
<dbReference type="Gene3D" id="3.40.390.80">
    <property type="entry name" value="Peptidase M60, enhancin-like domain 2"/>
    <property type="match status" value="1"/>
</dbReference>
<dbReference type="Proteomes" id="UP000636110">
    <property type="component" value="Unassembled WGS sequence"/>
</dbReference>
<dbReference type="Gene3D" id="1.10.390.30">
    <property type="entry name" value="Peptidase M60, enhancin-like domain 3"/>
    <property type="match status" value="1"/>
</dbReference>
<accession>A0ABR6EYK1</accession>
<dbReference type="SMART" id="SM01276">
    <property type="entry name" value="M60-like"/>
    <property type="match status" value="1"/>
</dbReference>
<dbReference type="InterPro" id="IPR035423">
    <property type="entry name" value="M60-like_N"/>
</dbReference>
<protein>
    <recommendedName>
        <fullName evidence="5">Peptidase M60 domain-containing protein</fullName>
    </recommendedName>
</protein>
<proteinExistence type="predicted"/>
<dbReference type="InterPro" id="IPR000421">
    <property type="entry name" value="FA58C"/>
</dbReference>
<evidence type="ECO:0000313" key="3">
    <source>
        <dbReference type="EMBL" id="MBB2150031.1"/>
    </source>
</evidence>
<dbReference type="PANTHER" id="PTHR15730">
    <property type="entry name" value="EXPERIMENTAL AUTOIMMUNE PROSTATITIS ANTIGEN 2-RELATED"/>
    <property type="match status" value="1"/>
</dbReference>
<gene>
    <name evidence="3" type="ORF">GM920_14100</name>
</gene>
<dbReference type="PROSITE" id="PS50022">
    <property type="entry name" value="FA58C_3"/>
    <property type="match status" value="1"/>
</dbReference>
<dbReference type="EMBL" id="WNXC01000004">
    <property type="protein sequence ID" value="MBB2150031.1"/>
    <property type="molecule type" value="Genomic_DNA"/>
</dbReference>
<organism evidence="3 4">
    <name type="scientific">Pedobacter gandavensis</name>
    <dbReference type="NCBI Taxonomy" id="2679963"/>
    <lineage>
        <taxon>Bacteria</taxon>
        <taxon>Pseudomonadati</taxon>
        <taxon>Bacteroidota</taxon>
        <taxon>Sphingobacteriia</taxon>
        <taxon>Sphingobacteriales</taxon>
        <taxon>Sphingobacteriaceae</taxon>
        <taxon>Pedobacter</taxon>
    </lineage>
</organism>
<evidence type="ECO:0000313" key="4">
    <source>
        <dbReference type="Proteomes" id="UP000636110"/>
    </source>
</evidence>
<dbReference type="PANTHER" id="PTHR15730:SF5">
    <property type="entry name" value="SI:CH211-210B2.2-RELATED"/>
    <property type="match status" value="1"/>
</dbReference>
<dbReference type="Gene3D" id="2.60.120.260">
    <property type="entry name" value="Galactose-binding domain-like"/>
    <property type="match status" value="1"/>
</dbReference>
<reference evidence="3 4" key="1">
    <citation type="submission" date="2019-11" db="EMBL/GenBank/DDBJ databases">
        <title>Description of Pedobacter sp. LMG 31462T.</title>
        <authorList>
            <person name="Carlier A."/>
            <person name="Qi S."/>
            <person name="Vandamme P."/>
        </authorList>
    </citation>
    <scope>NUCLEOTIDE SEQUENCE [LARGE SCALE GENOMIC DNA]</scope>
    <source>
        <strain evidence="3 4">LMG 31462</strain>
    </source>
</reference>
<name>A0ABR6EYK1_9SPHI</name>
<feature type="domain" description="Peptidase M60" evidence="2">
    <location>
        <begin position="128"/>
        <end position="438"/>
    </location>
</feature>
<evidence type="ECO:0000259" key="1">
    <source>
        <dbReference type="PROSITE" id="PS50022"/>
    </source>
</evidence>
<evidence type="ECO:0008006" key="5">
    <source>
        <dbReference type="Google" id="ProtNLM"/>
    </source>
</evidence>
<dbReference type="InterPro" id="IPR042279">
    <property type="entry name" value="Pep_M60_3"/>
</dbReference>
<evidence type="ECO:0000259" key="2">
    <source>
        <dbReference type="PROSITE" id="PS51723"/>
    </source>
</evidence>
<feature type="domain" description="F5/8 type C" evidence="1">
    <location>
        <begin position="512"/>
        <end position="661"/>
    </location>
</feature>
<dbReference type="InterPro" id="IPR008979">
    <property type="entry name" value="Galactose-bd-like_sf"/>
</dbReference>
<dbReference type="SUPFAM" id="SSF49785">
    <property type="entry name" value="Galactose-binding domain-like"/>
    <property type="match status" value="1"/>
</dbReference>
<dbReference type="Pfam" id="PF00754">
    <property type="entry name" value="F5_F8_type_C"/>
    <property type="match status" value="1"/>
</dbReference>
<dbReference type="Pfam" id="PF13402">
    <property type="entry name" value="Peptidase_M60"/>
    <property type="match status" value="1"/>
</dbReference>
<keyword evidence="4" id="KW-1185">Reference proteome</keyword>
<dbReference type="PROSITE" id="PS51723">
    <property type="entry name" value="PEPTIDASE_M60"/>
    <property type="match status" value="1"/>
</dbReference>
<sequence length="663" mass="73803">MPQQDGDWKVSFGRQNIQMLNKKMAIAMKSNNLLTASLALMLLAVLPSCKKYGTAFKDGYNDASGNEQGTITVDTAMSRVDRSMYAKARVFPGLVDAAEPRLINEKVKLDLNFSSSTAQTLRISVAPSPQFSTGYYAPAGELIKIVVPAGISGLSVQVGGHTDNLTGHDPLLRDPIIYTVKQLFPGVNYVRNLYGGTIYIRAQVAIAQPVELIFTGAVKAPDFVLGEITDAEWNKKVQESSVPWLEMRSKRVIFLIPRSFLLRMPVANPTALMTEWNAKFELDYNGWMGLSDNSADIRDRSPQSAWRGILDIQLSVGYGHSGFPFVGTMDDEWFGGMTNLQSLLNGSNWGTYHEFGHNCQQGLWSWSTLGETTNNLFSFKIANRNKVGYAGLHPAMPNANTEALAFAASKTAKNFDTYSVFGPFHRIIPFLQIFDLYGYDAMAYLYTEARHAARTPLTDIEKHDFVYEKFSDYAKTDLKLFFEAWGIDLTPQMKSKVAALYPRLTKTIWTYNPMTKTGGTGAVIIEPTVTASSEERVGEGTNGFAKNLIDNNNNTFWHSQWQGSPLGAMPYTLTYDFGEPTLAKGMYFVPRDNASQRPKDIDIFTSTDNVNWTKEGSTVMTNAFSRFNYNFPAAKTARYYRLVIKNNHSGTSFAALAELGLIR</sequence>
<dbReference type="InterPro" id="IPR051244">
    <property type="entry name" value="TCAF"/>
</dbReference>
<dbReference type="Pfam" id="PF17291">
    <property type="entry name" value="M60-like_N"/>
    <property type="match status" value="1"/>
</dbReference>
<dbReference type="Gene3D" id="2.60.120.1250">
    <property type="entry name" value="Peptidase M60, enhancin-like domain 1"/>
    <property type="match status" value="1"/>
</dbReference>